<dbReference type="CDD" id="cd00085">
    <property type="entry name" value="HNHc"/>
    <property type="match status" value="1"/>
</dbReference>
<dbReference type="EMBL" id="REGC01000002">
    <property type="protein sequence ID" value="RMB63688.1"/>
    <property type="molecule type" value="Genomic_DNA"/>
</dbReference>
<keyword evidence="3" id="KW-0255">Endonuclease</keyword>
<dbReference type="Proteomes" id="UP000270649">
    <property type="component" value="Unassembled WGS sequence"/>
</dbReference>
<feature type="domain" description="HNH nuclease" evidence="2">
    <location>
        <begin position="240"/>
        <end position="292"/>
    </location>
</feature>
<evidence type="ECO:0000256" key="1">
    <source>
        <dbReference type="SAM" id="MobiDB-lite"/>
    </source>
</evidence>
<protein>
    <submittedName>
        <fullName evidence="3">HNH endonuclease</fullName>
    </submittedName>
</protein>
<feature type="region of interest" description="Disordered" evidence="1">
    <location>
        <begin position="311"/>
        <end position="366"/>
    </location>
</feature>
<organism evidence="3 4">
    <name type="scientific">Corynebacterium macginleyi</name>
    <dbReference type="NCBI Taxonomy" id="38290"/>
    <lineage>
        <taxon>Bacteria</taxon>
        <taxon>Bacillati</taxon>
        <taxon>Actinomycetota</taxon>
        <taxon>Actinomycetes</taxon>
        <taxon>Mycobacteriales</taxon>
        <taxon>Corynebacteriaceae</taxon>
        <taxon>Corynebacterium</taxon>
    </lineage>
</organism>
<proteinExistence type="predicted"/>
<comment type="caution">
    <text evidence="3">The sequence shown here is derived from an EMBL/GenBank/DDBJ whole genome shotgun (WGS) entry which is preliminary data.</text>
</comment>
<accession>A0A3M0GHD9</accession>
<keyword evidence="3" id="KW-0378">Hydrolase</keyword>
<keyword evidence="3" id="KW-0540">Nuclease</keyword>
<dbReference type="InterPro" id="IPR003615">
    <property type="entry name" value="HNH_nuc"/>
</dbReference>
<dbReference type="Gene3D" id="1.10.30.50">
    <property type="match status" value="1"/>
</dbReference>
<dbReference type="GO" id="GO:0004519">
    <property type="term" value="F:endonuclease activity"/>
    <property type="evidence" value="ECO:0007669"/>
    <property type="project" value="UniProtKB-KW"/>
</dbReference>
<name>A0A3M0GHD9_9CORY</name>
<gene>
    <name evidence="3" type="ORF">D9543_02435</name>
</gene>
<dbReference type="SMART" id="SM00507">
    <property type="entry name" value="HNHc"/>
    <property type="match status" value="1"/>
</dbReference>
<dbReference type="AlphaFoldDB" id="A0A3M0GHD9"/>
<evidence type="ECO:0000313" key="3">
    <source>
        <dbReference type="EMBL" id="RMB63688.1"/>
    </source>
</evidence>
<evidence type="ECO:0000313" key="4">
    <source>
        <dbReference type="Proteomes" id="UP000270649"/>
    </source>
</evidence>
<feature type="compositionally biased region" description="Pro residues" evidence="1">
    <location>
        <begin position="333"/>
        <end position="352"/>
    </location>
</feature>
<reference evidence="3 4" key="1">
    <citation type="submission" date="2018-10" db="EMBL/GenBank/DDBJ databases">
        <title>Corynebacterium macginleyi genome sequencing and assembly of the type strain and two clinical samples.</title>
        <authorList>
            <person name="Bernier A.-M."/>
            <person name="Bernard K."/>
        </authorList>
    </citation>
    <scope>NUCLEOTIDE SEQUENCE [LARGE SCALE GENOMIC DNA]</scope>
    <source>
        <strain evidence="3 4">NML 120205</strain>
    </source>
</reference>
<dbReference type="RefSeq" id="WP_121927427.1">
    <property type="nucleotide sequence ID" value="NZ_JAACBT010000030.1"/>
</dbReference>
<evidence type="ECO:0000259" key="2">
    <source>
        <dbReference type="SMART" id="SM00507"/>
    </source>
</evidence>
<sequence length="366" mass="39814">MTLLEQLGDIATRGVDLIEEAYAAADLPLPADQARELRRTAEAFLAPTSHARYQRRALAAARRNQHSLTTLALIARRSQRVKNPTERWRFRETLCSTAGNTADISRVATRLLRDIAPPPEREDGGRRILHGEKTTLSFTGPAAQMADIWATAKDDPLAWLTGSRAVAPARVSTNVIIELPDYLKILRGEGSEVRLAMTNGATITGADLIRRTLASAGFFTLIHPAEGPVNLYRARHASAKQRRMLEAEGARCAWPACRRPADECQAHHIFEYVRGGHTHPANMCLLCPYHNAINGLPGRGRMARINGRVAWLPPNPRHADQPTGPLNSGAPPNSGPQPHSAPQPKSDAPPPVFTGRAPRGPTAAVP</sequence>